<dbReference type="PANTHER" id="PTHR45138">
    <property type="entry name" value="REGULATORY COMPONENTS OF SENSORY TRANSDUCTION SYSTEM"/>
    <property type="match status" value="1"/>
</dbReference>
<dbReference type="Pfam" id="PF00990">
    <property type="entry name" value="GGDEF"/>
    <property type="match status" value="1"/>
</dbReference>
<dbReference type="InterPro" id="IPR019734">
    <property type="entry name" value="TPR_rpt"/>
</dbReference>
<comment type="caution">
    <text evidence="4">The sequence shown here is derived from an EMBL/GenBank/DDBJ whole genome shotgun (WGS) entry which is preliminary data.</text>
</comment>
<dbReference type="PROSITE" id="PS50887">
    <property type="entry name" value="GGDEF"/>
    <property type="match status" value="1"/>
</dbReference>
<dbReference type="InterPro" id="IPR000160">
    <property type="entry name" value="GGDEF_dom"/>
</dbReference>
<dbReference type="EMBL" id="JBHSAF010000014">
    <property type="protein sequence ID" value="MFC3914049.1"/>
    <property type="molecule type" value="Genomic_DNA"/>
</dbReference>
<dbReference type="EC" id="2.7.7.65" evidence="1"/>
<evidence type="ECO:0000259" key="3">
    <source>
        <dbReference type="PROSITE" id="PS50887"/>
    </source>
</evidence>
<keyword evidence="4" id="KW-0808">Transferase</keyword>
<dbReference type="GO" id="GO:0052621">
    <property type="term" value="F:diguanylate cyclase activity"/>
    <property type="evidence" value="ECO:0007669"/>
    <property type="project" value="UniProtKB-EC"/>
</dbReference>
<reference evidence="5" key="1">
    <citation type="journal article" date="2019" name="Int. J. Syst. Evol. Microbiol.">
        <title>The Global Catalogue of Microorganisms (GCM) 10K type strain sequencing project: providing services to taxonomists for standard genome sequencing and annotation.</title>
        <authorList>
            <consortium name="The Broad Institute Genomics Platform"/>
            <consortium name="The Broad Institute Genome Sequencing Center for Infectious Disease"/>
            <person name="Wu L."/>
            <person name="Ma J."/>
        </authorList>
    </citation>
    <scope>NUCLEOTIDE SEQUENCE [LARGE SCALE GENOMIC DNA]</scope>
    <source>
        <strain evidence="5">CCUG 54939</strain>
    </source>
</reference>
<dbReference type="RefSeq" id="WP_377152521.1">
    <property type="nucleotide sequence ID" value="NZ_JBHSAF010000014.1"/>
</dbReference>
<name>A0ABV8CPX5_9GAMM</name>
<proteinExistence type="predicted"/>
<dbReference type="SMART" id="SM00267">
    <property type="entry name" value="GGDEF"/>
    <property type="match status" value="1"/>
</dbReference>
<evidence type="ECO:0000256" key="1">
    <source>
        <dbReference type="ARBA" id="ARBA00012528"/>
    </source>
</evidence>
<gene>
    <name evidence="4" type="ORF">ACFOSS_11290</name>
</gene>
<dbReference type="Proteomes" id="UP001595692">
    <property type="component" value="Unassembled WGS sequence"/>
</dbReference>
<dbReference type="PANTHER" id="PTHR45138:SF9">
    <property type="entry name" value="DIGUANYLATE CYCLASE DGCM-RELATED"/>
    <property type="match status" value="1"/>
</dbReference>
<accession>A0ABV8CPX5</accession>
<dbReference type="InterPro" id="IPR050469">
    <property type="entry name" value="Diguanylate_Cyclase"/>
</dbReference>
<feature type="domain" description="GGDEF" evidence="3">
    <location>
        <begin position="868"/>
        <end position="1016"/>
    </location>
</feature>
<dbReference type="SUPFAM" id="SSF55781">
    <property type="entry name" value="GAF domain-like"/>
    <property type="match status" value="1"/>
</dbReference>
<dbReference type="SMART" id="SM00028">
    <property type="entry name" value="TPR"/>
    <property type="match status" value="4"/>
</dbReference>
<keyword evidence="4" id="KW-0548">Nucleotidyltransferase</keyword>
<dbReference type="InterPro" id="IPR043128">
    <property type="entry name" value="Rev_trsase/Diguanyl_cyclase"/>
</dbReference>
<dbReference type="InterPro" id="IPR011990">
    <property type="entry name" value="TPR-like_helical_dom_sf"/>
</dbReference>
<dbReference type="SUPFAM" id="SSF55073">
    <property type="entry name" value="Nucleotide cyclase"/>
    <property type="match status" value="1"/>
</dbReference>
<dbReference type="Gene3D" id="3.30.70.270">
    <property type="match status" value="1"/>
</dbReference>
<dbReference type="InterPro" id="IPR029016">
    <property type="entry name" value="GAF-like_dom_sf"/>
</dbReference>
<evidence type="ECO:0000313" key="5">
    <source>
        <dbReference type="Proteomes" id="UP001595692"/>
    </source>
</evidence>
<dbReference type="InterPro" id="IPR029787">
    <property type="entry name" value="Nucleotide_cyclase"/>
</dbReference>
<dbReference type="CDD" id="cd01949">
    <property type="entry name" value="GGDEF"/>
    <property type="match status" value="1"/>
</dbReference>
<evidence type="ECO:0000313" key="4">
    <source>
        <dbReference type="EMBL" id="MFC3914049.1"/>
    </source>
</evidence>
<sequence>MTELDIHEPYSPLMPILKALLQRHGMTLLEDALDEMELHGVERSLIQDYLSGRDTYRLEFPLPDDLAFQSIRIRQILIRLLSLLATGEPQLLLVTGIQFAGSAGLKLIEELLQYNHAGNFLMVIGIDPAFQHIDENRQQHWEQWLSVIDSRGIIYPHEFDTSSAPFMNWPGLTHAGVSHDYEALKRCEQLIDLLCFQEAVDATTIQVQRLESNIANQDGTFVWQLLLCHGRAQLYCGNYEDAIVTFDRLLEIAQQNSNSANLCCAYRELATTHIFRSDLTSAMRYSQLAIKLASAIDDDLLQTKALFCHFVASDKANVPFGVERLRQLLIQLEIHQMISGRIYVLRNLYAQVPFEVKLDLHTALDCSVEAIQLARHYHYETDLAAAFHSRGIIYNKMGRHHSALRCFRISEYLREKLNVPGELARIRNGIGYILCQREKYTEAHRYYLLALNTVLRLNDFSEITISLYNLAWLYAEVRENDSALMVVNTLREMLRIRGTNYFPFRNSHDVLLLQCMIHINQGEWSRAEQDLERSYNLDISISSEGKYIRPILKARIEAHHQNYSAALLEMEKAKQAETQLAELNIHHQLLWHEVAIRLHRQLNETALAYSHLHSASRLCSQAQFALHLKRLVHFWHQDELPAAFAGLQPPKLELDQLLHLVRQEQRMNQLWQRVHEMRLLATLQQLAVDLDSEQQIAAETLRLICTHFNAQAGFLLVNEDKQVVELAQFSQVPDSTLDGQRLSDWLGHHQTTRLLFNGEVPAHDDPDSPKAVRFSSVLGHPLLEGQRQIGEMLLLTFADSAPLNKSDRDILQFIGNQLAGQLVNLRQRRQLIELSSTDTLTGLRNRQSFQAILRNELKRIGRYGSEHPYLALAFVDLDNFKYYNDSFGHEAGDRLLCWFADLLVEALRDFDICCRWGGDEFLILFPHTRADEAMIPLRRIIELLALQQGYTDALANHLGREVILPQDRWLNCSIGVSDTLDEQNGTLDEVGLLQRADRALYEVKRHGKGQVFLASHQLDHQIA</sequence>
<dbReference type="Gene3D" id="3.30.450.40">
    <property type="match status" value="1"/>
</dbReference>
<comment type="catalytic activity">
    <reaction evidence="2">
        <text>2 GTP = 3',3'-c-di-GMP + 2 diphosphate</text>
        <dbReference type="Rhea" id="RHEA:24898"/>
        <dbReference type="ChEBI" id="CHEBI:33019"/>
        <dbReference type="ChEBI" id="CHEBI:37565"/>
        <dbReference type="ChEBI" id="CHEBI:58805"/>
        <dbReference type="EC" id="2.7.7.65"/>
    </reaction>
</comment>
<keyword evidence="5" id="KW-1185">Reference proteome</keyword>
<dbReference type="NCBIfam" id="TIGR00254">
    <property type="entry name" value="GGDEF"/>
    <property type="match status" value="1"/>
</dbReference>
<dbReference type="SUPFAM" id="SSF48452">
    <property type="entry name" value="TPR-like"/>
    <property type="match status" value="2"/>
</dbReference>
<dbReference type="Gene3D" id="1.25.40.10">
    <property type="entry name" value="Tetratricopeptide repeat domain"/>
    <property type="match status" value="2"/>
</dbReference>
<protein>
    <recommendedName>
        <fullName evidence="1">diguanylate cyclase</fullName>
        <ecNumber evidence="1">2.7.7.65</ecNumber>
    </recommendedName>
</protein>
<evidence type="ECO:0000256" key="2">
    <source>
        <dbReference type="ARBA" id="ARBA00034247"/>
    </source>
</evidence>
<organism evidence="4 5">
    <name type="scientific">Pseudaeromonas sharmana</name>
    <dbReference type="NCBI Taxonomy" id="328412"/>
    <lineage>
        <taxon>Bacteria</taxon>
        <taxon>Pseudomonadati</taxon>
        <taxon>Pseudomonadota</taxon>
        <taxon>Gammaproteobacteria</taxon>
        <taxon>Aeromonadales</taxon>
        <taxon>Aeromonadaceae</taxon>
        <taxon>Pseudaeromonas</taxon>
    </lineage>
</organism>